<dbReference type="GO" id="GO:0005829">
    <property type="term" value="C:cytosol"/>
    <property type="evidence" value="ECO:0007669"/>
    <property type="project" value="TreeGrafter"/>
</dbReference>
<keyword evidence="3 11" id="KW-0820">tRNA-binding</keyword>
<reference evidence="13 15" key="2">
    <citation type="journal article" date="2019" name="Nat. Microbiol.">
        <title>Wide diversity of methane and short-chain alkane metabolisms in uncultured archaea.</title>
        <authorList>
            <person name="Borrel G."/>
            <person name="Adam P.S."/>
            <person name="McKay L.J."/>
            <person name="Chen L.X."/>
            <person name="Sierra-Garcia I.N."/>
            <person name="Sieber C.M."/>
            <person name="Letourneur Q."/>
            <person name="Ghozlane A."/>
            <person name="Andersen G.L."/>
            <person name="Li W.J."/>
            <person name="Hallam S.J."/>
            <person name="Muyzer G."/>
            <person name="de Oliveira V.M."/>
            <person name="Inskeep W.P."/>
            <person name="Banfield J.F."/>
            <person name="Gribaldo S."/>
        </authorList>
    </citation>
    <scope>NUCLEOTIDE SEQUENCE [LARGE SCALE GENOMIC DNA]</scope>
    <source>
        <strain evidence="13">Verst-YHS</strain>
    </source>
</reference>
<dbReference type="Pfam" id="PF01588">
    <property type="entry name" value="tRNA_bind"/>
    <property type="match status" value="1"/>
</dbReference>
<evidence type="ECO:0000256" key="10">
    <source>
        <dbReference type="ARBA" id="ARBA00047364"/>
    </source>
</evidence>
<evidence type="ECO:0000313" key="13">
    <source>
        <dbReference type="EMBL" id="RZN56183.1"/>
    </source>
</evidence>
<dbReference type="GO" id="GO:0046872">
    <property type="term" value="F:metal ion binding"/>
    <property type="evidence" value="ECO:0007669"/>
    <property type="project" value="UniProtKB-KW"/>
</dbReference>
<evidence type="ECO:0000256" key="6">
    <source>
        <dbReference type="ARBA" id="ARBA00022840"/>
    </source>
</evidence>
<dbReference type="FunFam" id="2.20.28.20:FF:000001">
    <property type="entry name" value="Methionine--tRNA ligase"/>
    <property type="match status" value="1"/>
</dbReference>
<keyword evidence="9 11" id="KW-0030">Aminoacyl-tRNA synthetase</keyword>
<dbReference type="InterPro" id="IPR012340">
    <property type="entry name" value="NA-bd_OB-fold"/>
</dbReference>
<feature type="domain" description="TRNA-binding" evidence="12">
    <location>
        <begin position="563"/>
        <end position="664"/>
    </location>
</feature>
<keyword evidence="11" id="KW-0479">Metal-binding</keyword>
<dbReference type="GO" id="GO:0005524">
    <property type="term" value="F:ATP binding"/>
    <property type="evidence" value="ECO:0007669"/>
    <property type="project" value="UniProtKB-UniRule"/>
</dbReference>
<keyword evidence="2 11" id="KW-0963">Cytoplasm</keyword>
<reference evidence="14 16" key="1">
    <citation type="journal article" date="2019" name="Nat. Microbiol.">
        <title>Expanding anaerobic alkane metabolism in the domain of Archaea.</title>
        <authorList>
            <person name="Wang Y."/>
            <person name="Wegener G."/>
            <person name="Hou J."/>
            <person name="Wang F."/>
            <person name="Xiao X."/>
        </authorList>
    </citation>
    <scope>NUCLEOTIDE SEQUENCE [LARGE SCALE GENOMIC DNA]</scope>
    <source>
        <strain evidence="14">WYZ-LMO11</strain>
    </source>
</reference>
<evidence type="ECO:0000256" key="1">
    <source>
        <dbReference type="ARBA" id="ARBA00004496"/>
    </source>
</evidence>
<comment type="caution">
    <text evidence="14">The sequence shown here is derived from an EMBL/GenBank/DDBJ whole genome shotgun (WGS) entry which is preliminary data.</text>
</comment>
<dbReference type="InterPro" id="IPR029038">
    <property type="entry name" value="MetRS_Zn"/>
</dbReference>
<dbReference type="PANTHER" id="PTHR45765:SF1">
    <property type="entry name" value="METHIONINE--TRNA LIGASE, CYTOPLASMIC"/>
    <property type="match status" value="1"/>
</dbReference>
<dbReference type="CDD" id="cd00814">
    <property type="entry name" value="MetRS_core"/>
    <property type="match status" value="1"/>
</dbReference>
<dbReference type="InterPro" id="IPR041872">
    <property type="entry name" value="Anticodon_Met"/>
</dbReference>
<dbReference type="SUPFAM" id="SSF52374">
    <property type="entry name" value="Nucleotidylyl transferase"/>
    <property type="match status" value="1"/>
</dbReference>
<comment type="subcellular location">
    <subcellularLocation>
        <location evidence="1 11">Cytoplasm</location>
    </subcellularLocation>
</comment>
<dbReference type="SUPFAM" id="SSF50249">
    <property type="entry name" value="Nucleic acid-binding proteins"/>
    <property type="match status" value="1"/>
</dbReference>
<evidence type="ECO:0000313" key="16">
    <source>
        <dbReference type="Proteomes" id="UP000317265"/>
    </source>
</evidence>
<evidence type="ECO:0000256" key="11">
    <source>
        <dbReference type="HAMAP-Rule" id="MF_00098"/>
    </source>
</evidence>
<dbReference type="PROSITE" id="PS50886">
    <property type="entry name" value="TRBD"/>
    <property type="match status" value="1"/>
</dbReference>
<keyword evidence="7 11" id="KW-0694">RNA-binding</keyword>
<dbReference type="NCBIfam" id="NF001100">
    <property type="entry name" value="PRK00133.1"/>
    <property type="match status" value="1"/>
</dbReference>
<dbReference type="SUPFAM" id="SSF47323">
    <property type="entry name" value="Anticodon-binding domain of a subclass of class I aminoacyl-tRNA synthetases"/>
    <property type="match status" value="1"/>
</dbReference>
<feature type="binding site" evidence="11">
    <location>
        <position position="146"/>
    </location>
    <ligand>
        <name>Zn(2+)</name>
        <dbReference type="ChEBI" id="CHEBI:29105"/>
    </ligand>
</feature>
<dbReference type="PANTHER" id="PTHR45765">
    <property type="entry name" value="METHIONINE--TRNA LIGASE"/>
    <property type="match status" value="1"/>
</dbReference>
<dbReference type="EC" id="6.1.1.10" evidence="11"/>
<dbReference type="EMBL" id="RXIH01000028">
    <property type="protein sequence ID" value="RZN56183.1"/>
    <property type="molecule type" value="Genomic_DNA"/>
</dbReference>
<evidence type="ECO:0000256" key="3">
    <source>
        <dbReference type="ARBA" id="ARBA00022555"/>
    </source>
</evidence>
<proteinExistence type="inferred from homology"/>
<dbReference type="InterPro" id="IPR015413">
    <property type="entry name" value="Methionyl/Leucyl_tRNA_Synth"/>
</dbReference>
<dbReference type="Gene3D" id="2.40.50.140">
    <property type="entry name" value="Nucleic acid-binding proteins"/>
    <property type="match status" value="1"/>
</dbReference>
<evidence type="ECO:0000256" key="8">
    <source>
        <dbReference type="ARBA" id="ARBA00022917"/>
    </source>
</evidence>
<gene>
    <name evidence="11" type="primary">metG</name>
    <name evidence="14" type="ORF">DSO09_00985</name>
    <name evidence="13" type="ORF">EF809_03435</name>
</gene>
<dbReference type="GO" id="GO:0004825">
    <property type="term" value="F:methionine-tRNA ligase activity"/>
    <property type="evidence" value="ECO:0007669"/>
    <property type="project" value="UniProtKB-UniRule"/>
</dbReference>
<dbReference type="EMBL" id="QNVI01000012">
    <property type="protein sequence ID" value="TDA40207.1"/>
    <property type="molecule type" value="Genomic_DNA"/>
</dbReference>
<dbReference type="InterPro" id="IPR001412">
    <property type="entry name" value="aa-tRNA-synth_I_CS"/>
</dbReference>
<dbReference type="InterPro" id="IPR023458">
    <property type="entry name" value="Met-tRNA_ligase_1"/>
</dbReference>
<name>A0A523BH00_9CREN</name>
<dbReference type="Proteomes" id="UP000316080">
    <property type="component" value="Unassembled WGS sequence"/>
</dbReference>
<evidence type="ECO:0000313" key="15">
    <source>
        <dbReference type="Proteomes" id="UP000316080"/>
    </source>
</evidence>
<comment type="function">
    <text evidence="11">Is required not only for elongation of protein synthesis but also for the initiation of all mRNA translation through initiator tRNA(fMet) aminoacylation.</text>
</comment>
<dbReference type="InterPro" id="IPR014758">
    <property type="entry name" value="Met-tRNA_synth"/>
</dbReference>
<comment type="subunit">
    <text evidence="11">Homodimer.</text>
</comment>
<feature type="short sequence motif" description="'HIGH' region" evidence="11">
    <location>
        <begin position="11"/>
        <end position="21"/>
    </location>
</feature>
<dbReference type="Pfam" id="PF19303">
    <property type="entry name" value="Anticodon_3"/>
    <property type="match status" value="1"/>
</dbReference>
<keyword evidence="6 11" id="KW-0067">ATP-binding</keyword>
<comment type="similarity">
    <text evidence="11">Belongs to the class-I aminoacyl-tRNA synthetase family. MetG type 1 subfamily.</text>
</comment>
<protein>
    <recommendedName>
        <fullName evidence="11">Methionine--tRNA ligase</fullName>
        <ecNumber evidence="11">6.1.1.10</ecNumber>
    </recommendedName>
    <alternativeName>
        <fullName evidence="11">Methionyl-tRNA synthetase</fullName>
        <shortName evidence="11">MetRS</shortName>
    </alternativeName>
</protein>
<keyword evidence="8 11" id="KW-0648">Protein biosynthesis</keyword>
<evidence type="ECO:0000256" key="4">
    <source>
        <dbReference type="ARBA" id="ARBA00022598"/>
    </source>
</evidence>
<feature type="short sequence motif" description="'KMSKS' region" evidence="11">
    <location>
        <begin position="329"/>
        <end position="333"/>
    </location>
</feature>
<dbReference type="InterPro" id="IPR009080">
    <property type="entry name" value="tRNAsynth_Ia_anticodon-bd"/>
</dbReference>
<dbReference type="Gene3D" id="3.40.50.620">
    <property type="entry name" value="HUPs"/>
    <property type="match status" value="1"/>
</dbReference>
<dbReference type="GO" id="GO:0000049">
    <property type="term" value="F:tRNA binding"/>
    <property type="evidence" value="ECO:0007669"/>
    <property type="project" value="UniProtKB-KW"/>
</dbReference>
<organism evidence="14 16">
    <name type="scientific">Thermoproteota archaeon</name>
    <dbReference type="NCBI Taxonomy" id="2056631"/>
    <lineage>
        <taxon>Archaea</taxon>
        <taxon>Thermoproteota</taxon>
    </lineage>
</organism>
<dbReference type="InterPro" id="IPR002547">
    <property type="entry name" value="tRNA-bd_dom"/>
</dbReference>
<dbReference type="InterPro" id="IPR014729">
    <property type="entry name" value="Rossmann-like_a/b/a_fold"/>
</dbReference>
<dbReference type="PRINTS" id="PR01041">
    <property type="entry name" value="TRNASYNTHMET"/>
</dbReference>
<comment type="cofactor">
    <cofactor evidence="11">
        <name>Zn(2+)</name>
        <dbReference type="ChEBI" id="CHEBI:29105"/>
    </cofactor>
    <text evidence="11">Binds 1 zinc ion per subunit.</text>
</comment>
<evidence type="ECO:0000256" key="2">
    <source>
        <dbReference type="ARBA" id="ARBA00022490"/>
    </source>
</evidence>
<accession>A0A523BH00</accession>
<dbReference type="NCBIfam" id="TIGR00398">
    <property type="entry name" value="metG"/>
    <property type="match status" value="1"/>
</dbReference>
<dbReference type="Gene3D" id="2.20.28.20">
    <property type="entry name" value="Methionyl-tRNA synthetase, Zn-domain"/>
    <property type="match status" value="1"/>
</dbReference>
<evidence type="ECO:0000256" key="9">
    <source>
        <dbReference type="ARBA" id="ARBA00023146"/>
    </source>
</evidence>
<dbReference type="CDD" id="cd07957">
    <property type="entry name" value="Anticodon_Ia_Met"/>
    <property type="match status" value="1"/>
</dbReference>
<dbReference type="HAMAP" id="MF_00098">
    <property type="entry name" value="Met_tRNA_synth_type1"/>
    <property type="match status" value="1"/>
</dbReference>
<keyword evidence="4 11" id="KW-0436">Ligase</keyword>
<dbReference type="GO" id="GO:0006431">
    <property type="term" value="P:methionyl-tRNA aminoacylation"/>
    <property type="evidence" value="ECO:0007669"/>
    <property type="project" value="UniProtKB-UniRule"/>
</dbReference>
<evidence type="ECO:0000313" key="14">
    <source>
        <dbReference type="EMBL" id="TDA40207.1"/>
    </source>
</evidence>
<dbReference type="SUPFAM" id="SSF57770">
    <property type="entry name" value="Methionyl-tRNA synthetase (MetRS), Zn-domain"/>
    <property type="match status" value="1"/>
</dbReference>
<feature type="binding site" evidence="11">
    <location>
        <position position="156"/>
    </location>
    <ligand>
        <name>Zn(2+)</name>
        <dbReference type="ChEBI" id="CHEBI:29105"/>
    </ligand>
</feature>
<dbReference type="AlphaFoldDB" id="A0A523BH00"/>
<sequence>MSPIVVTAALPYSNDRLHLGHLRSTYIPADIYVRFLRRIGEDVIFICATDEHGTPIALRAEKEGISPKELTDKYHPLIKEELMKMGCSFDIFSRTTEKIHYETTQYFFKKLLEKNYIYEKEIEQLKCPKCGKFLPDRYVEGICPFCGFENARGDACDLCGRYLRPIDLKEPKCAICGTRPEIVTTKHWFFKLTIFQDKIKKWLEENNSIPQNVKNYALNWIKEGLRDWCITRDLNWGVPVPIEEAKGKVIYVWFDAPIGYISSTKILFINKGKPEEWKKYWNGKIIHFIGKDIIYHHAIFWPAMLMGMEEFHPPDSIVAGEYLTLENKKMSKSRGWYIGIDEYLKLFDPDPMRYYLTSVAPLDKDADFSIEDFIRRYNDELADILGNFIHRTLTFIERFFNSIVPEANLLEEDKKLLEKIKEVQEISSKYIKEFRFRDALLEIISLAHEGNRYLNNSAPWIKIKEDPKRAATCLYVCVQLVKALASLLSPFLPFTSEKIWKILNMNSNIHNEPWDIASQLLPSGHKISKSYPLFKKIKSDEISKIRETLLPSKKLEELISIDEFKKVKISIGKIIKAEMIKESKDLISLKIDVGEYGIKSCIAKIGKYYKPEELIGKKVAILLNIQPITIFNIKSEVMLLAAEGENKISLLIPDKEVPQGSDVK</sequence>
<dbReference type="PROSITE" id="PS00178">
    <property type="entry name" value="AA_TRNA_LIGASE_I"/>
    <property type="match status" value="1"/>
</dbReference>
<feature type="binding site" evidence="11">
    <location>
        <position position="159"/>
    </location>
    <ligand>
        <name>Zn(2+)</name>
        <dbReference type="ChEBI" id="CHEBI:29105"/>
    </ligand>
</feature>
<dbReference type="Pfam" id="PF09334">
    <property type="entry name" value="tRNA-synt_1g"/>
    <property type="match status" value="1"/>
</dbReference>
<comment type="catalytic activity">
    <reaction evidence="10 11">
        <text>tRNA(Met) + L-methionine + ATP = L-methionyl-tRNA(Met) + AMP + diphosphate</text>
        <dbReference type="Rhea" id="RHEA:13481"/>
        <dbReference type="Rhea" id="RHEA-COMP:9667"/>
        <dbReference type="Rhea" id="RHEA-COMP:9698"/>
        <dbReference type="ChEBI" id="CHEBI:30616"/>
        <dbReference type="ChEBI" id="CHEBI:33019"/>
        <dbReference type="ChEBI" id="CHEBI:57844"/>
        <dbReference type="ChEBI" id="CHEBI:78442"/>
        <dbReference type="ChEBI" id="CHEBI:78530"/>
        <dbReference type="ChEBI" id="CHEBI:456215"/>
        <dbReference type="EC" id="6.1.1.10"/>
    </reaction>
</comment>
<keyword evidence="5 11" id="KW-0547">Nucleotide-binding</keyword>
<evidence type="ECO:0000256" key="7">
    <source>
        <dbReference type="ARBA" id="ARBA00022884"/>
    </source>
</evidence>
<feature type="binding site" evidence="11">
    <location>
        <position position="143"/>
    </location>
    <ligand>
        <name>Zn(2+)</name>
        <dbReference type="ChEBI" id="CHEBI:29105"/>
    </ligand>
</feature>
<dbReference type="GO" id="GO:0017101">
    <property type="term" value="C:aminoacyl-tRNA synthetase multienzyme complex"/>
    <property type="evidence" value="ECO:0007669"/>
    <property type="project" value="TreeGrafter"/>
</dbReference>
<evidence type="ECO:0000256" key="5">
    <source>
        <dbReference type="ARBA" id="ARBA00022741"/>
    </source>
</evidence>
<evidence type="ECO:0000259" key="12">
    <source>
        <dbReference type="PROSITE" id="PS50886"/>
    </source>
</evidence>
<feature type="binding site" evidence="11">
    <location>
        <position position="332"/>
    </location>
    <ligand>
        <name>ATP</name>
        <dbReference type="ChEBI" id="CHEBI:30616"/>
    </ligand>
</feature>
<dbReference type="Gene3D" id="1.10.730.10">
    <property type="entry name" value="Isoleucyl-tRNA Synthetase, Domain 1"/>
    <property type="match status" value="1"/>
</dbReference>
<dbReference type="InterPro" id="IPR033911">
    <property type="entry name" value="MetRS_core"/>
</dbReference>
<dbReference type="Proteomes" id="UP000317265">
    <property type="component" value="Unassembled WGS sequence"/>
</dbReference>
<keyword evidence="11" id="KW-0862">Zinc</keyword>